<comment type="caution">
    <text evidence="7">The sequence shown here is derived from an EMBL/GenBank/DDBJ whole genome shotgun (WGS) entry which is preliminary data.</text>
</comment>
<evidence type="ECO:0000313" key="8">
    <source>
        <dbReference type="Proteomes" id="UP000286045"/>
    </source>
</evidence>
<proteinExistence type="inferred from homology"/>
<evidence type="ECO:0000256" key="1">
    <source>
        <dbReference type="ARBA" id="ARBA00004123"/>
    </source>
</evidence>
<dbReference type="CDD" id="cd11692">
    <property type="entry name" value="HRI1_N_like"/>
    <property type="match status" value="1"/>
</dbReference>
<dbReference type="Proteomes" id="UP000286045">
    <property type="component" value="Unassembled WGS sequence"/>
</dbReference>
<comment type="similarity">
    <text evidence="3">Belongs to the HRI1 family.</text>
</comment>
<keyword evidence="8" id="KW-1185">Reference proteome</keyword>
<evidence type="ECO:0000256" key="2">
    <source>
        <dbReference type="ARBA" id="ARBA00004496"/>
    </source>
</evidence>
<organism evidence="7 8">
    <name type="scientific">Xylaria grammica</name>
    <dbReference type="NCBI Taxonomy" id="363999"/>
    <lineage>
        <taxon>Eukaryota</taxon>
        <taxon>Fungi</taxon>
        <taxon>Dikarya</taxon>
        <taxon>Ascomycota</taxon>
        <taxon>Pezizomycotina</taxon>
        <taxon>Sordariomycetes</taxon>
        <taxon>Xylariomycetidae</taxon>
        <taxon>Xylariales</taxon>
        <taxon>Xylariaceae</taxon>
        <taxon>Xylaria</taxon>
    </lineage>
</organism>
<evidence type="ECO:0000313" key="7">
    <source>
        <dbReference type="EMBL" id="RWA08136.1"/>
    </source>
</evidence>
<dbReference type="InterPro" id="IPR031818">
    <property type="entry name" value="Hri1"/>
</dbReference>
<dbReference type="Pfam" id="PF16815">
    <property type="entry name" value="HRI1"/>
    <property type="match status" value="1"/>
</dbReference>
<sequence>MSISIRHSIRWLPGAPSEPTSTVVLTSPEHRFVDVRILKDTNEPDASLDWAFAGISSSEIRNGVRHCIWRHLVDSRTAMPITVVDEGDIFPQDNGQTLETGRMMNPATEKLADYEEMWTDLEPEGIPGGNKNSGELIEQLRGRCVVLELEDEHQGRGMAVCLGRHYQGVVRTGQRFAAERWLWEDGEWRRKFRVGNLWIPGPEHMYSDTLSQGEQIRLEDTFVRWRVVEMSYS</sequence>
<dbReference type="InterPro" id="IPR038744">
    <property type="entry name" value="Hri1_N"/>
</dbReference>
<evidence type="ECO:0000256" key="4">
    <source>
        <dbReference type="ARBA" id="ARBA00017063"/>
    </source>
</evidence>
<keyword evidence="5" id="KW-0963">Cytoplasm</keyword>
<dbReference type="EMBL" id="RYZI01000216">
    <property type="protein sequence ID" value="RWA08136.1"/>
    <property type="molecule type" value="Genomic_DNA"/>
</dbReference>
<evidence type="ECO:0000256" key="6">
    <source>
        <dbReference type="ARBA" id="ARBA00023242"/>
    </source>
</evidence>
<gene>
    <name evidence="7" type="ORF">EKO27_g6956</name>
</gene>
<dbReference type="CDD" id="cd11693">
    <property type="entry name" value="HRI1_C_like"/>
    <property type="match status" value="1"/>
</dbReference>
<name>A0A439D180_9PEZI</name>
<comment type="subcellular location">
    <subcellularLocation>
        <location evidence="2">Cytoplasm</location>
    </subcellularLocation>
    <subcellularLocation>
        <location evidence="1">Nucleus</location>
    </subcellularLocation>
</comment>
<keyword evidence="6" id="KW-0539">Nucleus</keyword>
<evidence type="ECO:0000256" key="3">
    <source>
        <dbReference type="ARBA" id="ARBA00005229"/>
    </source>
</evidence>
<evidence type="ECO:0000256" key="5">
    <source>
        <dbReference type="ARBA" id="ARBA00022490"/>
    </source>
</evidence>
<dbReference type="Gene3D" id="2.40.128.320">
    <property type="entry name" value="Protein HRI1, N-terminal domain"/>
    <property type="match status" value="1"/>
</dbReference>
<dbReference type="STRING" id="363999.A0A439D180"/>
<protein>
    <recommendedName>
        <fullName evidence="4">Protein HRI1</fullName>
    </recommendedName>
</protein>
<dbReference type="AlphaFoldDB" id="A0A439D180"/>
<dbReference type="GO" id="GO:0005634">
    <property type="term" value="C:nucleus"/>
    <property type="evidence" value="ECO:0007669"/>
    <property type="project" value="UniProtKB-SubCell"/>
</dbReference>
<reference evidence="7 8" key="1">
    <citation type="submission" date="2018-12" db="EMBL/GenBank/DDBJ databases">
        <title>Draft genome sequence of Xylaria grammica IHI A82.</title>
        <authorList>
            <person name="Buettner E."/>
            <person name="Kellner H."/>
        </authorList>
    </citation>
    <scope>NUCLEOTIDE SEQUENCE [LARGE SCALE GENOMIC DNA]</scope>
    <source>
        <strain evidence="7 8">IHI A82</strain>
    </source>
</reference>
<dbReference type="InterPro" id="IPR043047">
    <property type="entry name" value="Hri1_N_sf"/>
</dbReference>
<dbReference type="GO" id="GO:0005737">
    <property type="term" value="C:cytoplasm"/>
    <property type="evidence" value="ECO:0007669"/>
    <property type="project" value="UniProtKB-SubCell"/>
</dbReference>
<accession>A0A439D180</accession>